<name>A0A835RJJ6_VANPL</name>
<keyword evidence="2" id="KW-0472">Membrane</keyword>
<sequence length="113" mass="12437">MRVVGGGDGGSVLQKSGGHVDGPRRLSTLPHVCHALGGRPQVPQVQEQRASRFPPRRREQEEESEQLRMGYACLVLFLSFFAAPMIPVLVLLLVSLLLSFSNRIGSLRLSFLL</sequence>
<organism evidence="3 4">
    <name type="scientific">Vanilla planifolia</name>
    <name type="common">Vanilla</name>
    <dbReference type="NCBI Taxonomy" id="51239"/>
    <lineage>
        <taxon>Eukaryota</taxon>
        <taxon>Viridiplantae</taxon>
        <taxon>Streptophyta</taxon>
        <taxon>Embryophyta</taxon>
        <taxon>Tracheophyta</taxon>
        <taxon>Spermatophyta</taxon>
        <taxon>Magnoliopsida</taxon>
        <taxon>Liliopsida</taxon>
        <taxon>Asparagales</taxon>
        <taxon>Orchidaceae</taxon>
        <taxon>Vanilloideae</taxon>
        <taxon>Vanilleae</taxon>
        <taxon>Vanilla</taxon>
    </lineage>
</organism>
<evidence type="ECO:0000256" key="1">
    <source>
        <dbReference type="SAM" id="MobiDB-lite"/>
    </source>
</evidence>
<feature type="compositionally biased region" description="Gly residues" evidence="1">
    <location>
        <begin position="1"/>
        <end position="10"/>
    </location>
</feature>
<feature type="region of interest" description="Disordered" evidence="1">
    <location>
        <begin position="1"/>
        <end position="64"/>
    </location>
</feature>
<accession>A0A835RJJ6</accession>
<keyword evidence="2" id="KW-0812">Transmembrane</keyword>
<proteinExistence type="predicted"/>
<evidence type="ECO:0000256" key="2">
    <source>
        <dbReference type="SAM" id="Phobius"/>
    </source>
</evidence>
<comment type="caution">
    <text evidence="3">The sequence shown here is derived from an EMBL/GenBank/DDBJ whole genome shotgun (WGS) entry which is preliminary data.</text>
</comment>
<dbReference type="Proteomes" id="UP000639772">
    <property type="component" value="Unassembled WGS sequence"/>
</dbReference>
<gene>
    <name evidence="3" type="ORF">HPP92_009568</name>
</gene>
<dbReference type="AlphaFoldDB" id="A0A835RJJ6"/>
<dbReference type="EMBL" id="JADCNM010000004">
    <property type="protein sequence ID" value="KAG0487473.1"/>
    <property type="molecule type" value="Genomic_DNA"/>
</dbReference>
<protein>
    <submittedName>
        <fullName evidence="3">Uncharacterized protein</fullName>
    </submittedName>
</protein>
<reference evidence="3 4" key="1">
    <citation type="journal article" date="2020" name="Nat. Food">
        <title>A phased Vanilla planifolia genome enables genetic improvement of flavour and production.</title>
        <authorList>
            <person name="Hasing T."/>
            <person name="Tang H."/>
            <person name="Brym M."/>
            <person name="Khazi F."/>
            <person name="Huang T."/>
            <person name="Chambers A.H."/>
        </authorList>
    </citation>
    <scope>NUCLEOTIDE SEQUENCE [LARGE SCALE GENOMIC DNA]</scope>
    <source>
        <tissue evidence="3">Leaf</tissue>
    </source>
</reference>
<evidence type="ECO:0000313" key="4">
    <source>
        <dbReference type="Proteomes" id="UP000639772"/>
    </source>
</evidence>
<evidence type="ECO:0000313" key="3">
    <source>
        <dbReference type="EMBL" id="KAG0487473.1"/>
    </source>
</evidence>
<keyword evidence="2" id="KW-1133">Transmembrane helix</keyword>
<feature type="transmembrane region" description="Helical" evidence="2">
    <location>
        <begin position="69"/>
        <end position="98"/>
    </location>
</feature>